<evidence type="ECO:0000313" key="1">
    <source>
        <dbReference type="EMBL" id="HJG95891.1"/>
    </source>
</evidence>
<dbReference type="AlphaFoldDB" id="A0A921SYS5"/>
<proteinExistence type="predicted"/>
<reference evidence="1" key="1">
    <citation type="journal article" date="2021" name="PeerJ">
        <title>Extensive microbial diversity within the chicken gut microbiome revealed by metagenomics and culture.</title>
        <authorList>
            <person name="Gilroy R."/>
            <person name="Ravi A."/>
            <person name="Getino M."/>
            <person name="Pursley I."/>
            <person name="Horton D.L."/>
            <person name="Alikhan N.F."/>
            <person name="Baker D."/>
            <person name="Gharbi K."/>
            <person name="Hall N."/>
            <person name="Watson M."/>
            <person name="Adriaenssens E.M."/>
            <person name="Foster-Nyarko E."/>
            <person name="Jarju S."/>
            <person name="Secka A."/>
            <person name="Antonio M."/>
            <person name="Oren A."/>
            <person name="Chaudhuri R.R."/>
            <person name="La Ragione R."/>
            <person name="Hildebrand F."/>
            <person name="Pallen M.J."/>
        </authorList>
    </citation>
    <scope>NUCLEOTIDE SEQUENCE</scope>
    <source>
        <strain evidence="1">1277</strain>
    </source>
</reference>
<reference evidence="1" key="2">
    <citation type="submission" date="2021-09" db="EMBL/GenBank/DDBJ databases">
        <authorList>
            <person name="Gilroy R."/>
        </authorList>
    </citation>
    <scope>NUCLEOTIDE SEQUENCE</scope>
    <source>
        <strain evidence="1">1277</strain>
    </source>
</reference>
<organism evidence="1 2">
    <name type="scientific">Romboutsia timonensis</name>
    <dbReference type="NCBI Taxonomy" id="1776391"/>
    <lineage>
        <taxon>Bacteria</taxon>
        <taxon>Bacillati</taxon>
        <taxon>Bacillota</taxon>
        <taxon>Clostridia</taxon>
        <taxon>Peptostreptococcales</taxon>
        <taxon>Peptostreptococcaceae</taxon>
        <taxon>Romboutsia</taxon>
    </lineage>
</organism>
<protein>
    <submittedName>
        <fullName evidence="1">Uncharacterized protein</fullName>
    </submittedName>
</protein>
<sequence>MSNVRTQIGKAIGKSLNSYHSRVKPKIDELKFKEQYQGRIIDCMVGEVDDNYIETPETDEKVVKLEHSKDGVVKIARIKGKTILVDEEGNETDTPGEGCRLISVGEDEDNKLIILSNNKNLLRKELIEKRTWMDINGVIQQNNDNYVTKFIRVEKNSIYKNNANFTFYWLYDENKEFIGFQRGEIVTTNLASYVKFGKSWSFSSNGEYDFSNSIICKVNHMNDVVEYIPHESHKTEILLDEPLRNLSNRVYDEIVGNKLIRRVGRVVLNGTEVYGEYADVNNRLKNVIGYFTQIEDIQFKNSEKNILCNVMPTSAYDEKDTIGCKLGGSPHLHIYLSRELINSKEDFIDYIKLNPIEVLYELAEPIIEELPNGITLQGYDDTTMYIENSIAPTVQYGYNALIPYKQELLNQKEEVETNTLDIEQNIIPYLMDMEFNLMLMEDE</sequence>
<comment type="caution">
    <text evidence="1">The sequence shown here is derived from an EMBL/GenBank/DDBJ whole genome shotgun (WGS) entry which is preliminary data.</text>
</comment>
<gene>
    <name evidence="1" type="ORF">K8V90_02160</name>
</gene>
<evidence type="ECO:0000313" key="2">
    <source>
        <dbReference type="Proteomes" id="UP000776700"/>
    </source>
</evidence>
<dbReference type="Proteomes" id="UP000776700">
    <property type="component" value="Unassembled WGS sequence"/>
</dbReference>
<accession>A0A921SYS5</accession>
<name>A0A921SYS5_9FIRM</name>
<dbReference type="EMBL" id="DYUB01000073">
    <property type="protein sequence ID" value="HJG95891.1"/>
    <property type="molecule type" value="Genomic_DNA"/>
</dbReference>